<dbReference type="OrthoDB" id="8122203at2759"/>
<evidence type="ECO:0000256" key="1">
    <source>
        <dbReference type="SAM" id="MobiDB-lite"/>
    </source>
</evidence>
<protein>
    <submittedName>
        <fullName evidence="4">Uncharacterized protein LOC113399688</fullName>
    </submittedName>
</protein>
<gene>
    <name evidence="4" type="primary">LOC113399688</name>
</gene>
<accession>A0A8B8IEF0</accession>
<reference evidence="4" key="1">
    <citation type="submission" date="2025-08" db="UniProtKB">
        <authorList>
            <consortium name="RefSeq"/>
        </authorList>
    </citation>
    <scope>IDENTIFICATION</scope>
    <source>
        <tissue evidence="4">Whole body</tissue>
    </source>
</reference>
<dbReference type="GeneID" id="113399688"/>
<feature type="compositionally biased region" description="Polar residues" evidence="1">
    <location>
        <begin position="270"/>
        <end position="300"/>
    </location>
</feature>
<dbReference type="OMA" id="PGYQSKY"/>
<name>A0A8B8IEF0_VANTA</name>
<feature type="region of interest" description="Disordered" evidence="1">
    <location>
        <begin position="82"/>
        <end position="106"/>
    </location>
</feature>
<feature type="compositionally biased region" description="Polar residues" evidence="1">
    <location>
        <begin position="251"/>
        <end position="263"/>
    </location>
</feature>
<evidence type="ECO:0000313" key="3">
    <source>
        <dbReference type="Proteomes" id="UP001652626"/>
    </source>
</evidence>
<sequence>MNTMVNKGLIIFVAFAAFTFASEIEDAEQKKRGAGKANALNAIPTGAQKTDYNYNIYPSGQNPSQTYQSQVPNSFYPSQTASQYYSSSNAPESSISNAQHTQVSPQTTQSQFVPINFVPNPGYQSKYQLLPQKSNGNVQLAIIQQPTISPAPMIQYPHSFFAPNPASHIGQSTLFGPLGQGHFSFTPSYQPLQFSSHFLSQPSGMVVLPQPHPTLYNNLVYPNPTQSFYNYYPSSSQAKYSYASGASPSNEYEKLQSSVPQSSPKEDTGNYVQSADYVTSSDSNSGYKSAYNTRTSYSKI</sequence>
<organism evidence="3 4">
    <name type="scientific">Vanessa tameamea</name>
    <name type="common">Kamehameha butterfly</name>
    <dbReference type="NCBI Taxonomy" id="334116"/>
    <lineage>
        <taxon>Eukaryota</taxon>
        <taxon>Metazoa</taxon>
        <taxon>Ecdysozoa</taxon>
        <taxon>Arthropoda</taxon>
        <taxon>Hexapoda</taxon>
        <taxon>Insecta</taxon>
        <taxon>Pterygota</taxon>
        <taxon>Neoptera</taxon>
        <taxon>Endopterygota</taxon>
        <taxon>Lepidoptera</taxon>
        <taxon>Glossata</taxon>
        <taxon>Ditrysia</taxon>
        <taxon>Papilionoidea</taxon>
        <taxon>Nymphalidae</taxon>
        <taxon>Nymphalinae</taxon>
        <taxon>Vanessa</taxon>
    </lineage>
</organism>
<evidence type="ECO:0000256" key="2">
    <source>
        <dbReference type="SAM" id="SignalP"/>
    </source>
</evidence>
<keyword evidence="2" id="KW-0732">Signal</keyword>
<feature type="chain" id="PRO_5034326371" evidence="2">
    <location>
        <begin position="22"/>
        <end position="300"/>
    </location>
</feature>
<feature type="region of interest" description="Disordered" evidence="1">
    <location>
        <begin position="251"/>
        <end position="300"/>
    </location>
</feature>
<feature type="signal peptide" evidence="2">
    <location>
        <begin position="1"/>
        <end position="21"/>
    </location>
</feature>
<dbReference type="RefSeq" id="XP_026494662.1">
    <property type="nucleotide sequence ID" value="XM_026638877.2"/>
</dbReference>
<feature type="compositionally biased region" description="Low complexity" evidence="1">
    <location>
        <begin position="82"/>
        <end position="98"/>
    </location>
</feature>
<proteinExistence type="predicted"/>
<keyword evidence="3" id="KW-1185">Reference proteome</keyword>
<dbReference type="AlphaFoldDB" id="A0A8B8IEF0"/>
<dbReference type="Proteomes" id="UP001652626">
    <property type="component" value="Chromosome 15"/>
</dbReference>
<evidence type="ECO:0000313" key="4">
    <source>
        <dbReference type="RefSeq" id="XP_026494662.1"/>
    </source>
</evidence>